<dbReference type="Proteomes" id="UP000183805">
    <property type="component" value="Unassembled WGS sequence"/>
</dbReference>
<evidence type="ECO:0000313" key="3">
    <source>
        <dbReference type="Proteomes" id="UP000183805"/>
    </source>
</evidence>
<name>A0AAD0WE67_9GAMM</name>
<evidence type="ECO:0000313" key="2">
    <source>
        <dbReference type="EMBL" id="SFT73981.1"/>
    </source>
</evidence>
<dbReference type="GeneID" id="99507355"/>
<reference evidence="1 4" key="2">
    <citation type="submission" date="2018-08" db="EMBL/GenBank/DDBJ databases">
        <title>Draft genome sequence of Pseudoalteromonas donghaensis HJ51.</title>
        <authorList>
            <person name="Oh J."/>
            <person name="Roh D."/>
        </authorList>
    </citation>
    <scope>NUCLEOTIDE SEQUENCE [LARGE SCALE GENOMIC DNA]</scope>
    <source>
        <strain evidence="1 4">HJ51</strain>
        <plasmid evidence="1 4">unnamed1</plasmid>
    </source>
</reference>
<geneLocation type="plasmid" evidence="1 4">
    <name>unnamed1</name>
</geneLocation>
<keyword evidence="1" id="KW-0614">Plasmid</keyword>
<dbReference type="EMBL" id="FPAZ01000008">
    <property type="protein sequence ID" value="SFT73981.1"/>
    <property type="molecule type" value="Genomic_DNA"/>
</dbReference>
<dbReference type="EMBL" id="CP032091">
    <property type="protein sequence ID" value="AXV67192.1"/>
    <property type="molecule type" value="Genomic_DNA"/>
</dbReference>
<organism evidence="1 4">
    <name type="scientific">Pseudoalteromonas lipolytica</name>
    <dbReference type="NCBI Taxonomy" id="570156"/>
    <lineage>
        <taxon>Bacteria</taxon>
        <taxon>Pseudomonadati</taxon>
        <taxon>Pseudomonadota</taxon>
        <taxon>Gammaproteobacteria</taxon>
        <taxon>Alteromonadales</taxon>
        <taxon>Pseudoalteromonadaceae</taxon>
        <taxon>Pseudoalteromonas</taxon>
    </lineage>
</organism>
<dbReference type="RefSeq" id="WP_036972742.1">
    <property type="nucleotide sequence ID" value="NZ_CP032091.1"/>
</dbReference>
<protein>
    <submittedName>
        <fullName evidence="1">TIGR02647 family protein</fullName>
    </submittedName>
</protein>
<sequence length="76" mass="8435">MQFDKNMIDELTLLAKFPRNSKMQGIKIHSDADSSLIDAAKRLYDKGITDSSDGGYLTDLGLDLIEHVTLIHSALK</sequence>
<dbReference type="InterPro" id="IPR013468">
    <property type="entry name" value="CHP02647"/>
</dbReference>
<dbReference type="Proteomes" id="UP000264605">
    <property type="component" value="Plasmid unnamed1"/>
</dbReference>
<dbReference type="NCBIfam" id="TIGR02647">
    <property type="entry name" value="DNA"/>
    <property type="match status" value="1"/>
</dbReference>
<keyword evidence="3" id="KW-1185">Reference proteome</keyword>
<proteinExistence type="predicted"/>
<dbReference type="KEGG" id="pdj:D0907_17885"/>
<dbReference type="Pfam" id="PF18918">
    <property type="entry name" value="DUF5669"/>
    <property type="match status" value="1"/>
</dbReference>
<reference evidence="2 3" key="1">
    <citation type="submission" date="2016-10" db="EMBL/GenBank/DDBJ databases">
        <authorList>
            <person name="Varghese N."/>
            <person name="Submissions S."/>
        </authorList>
    </citation>
    <scope>NUCLEOTIDE SEQUENCE [LARGE SCALE GENOMIC DNA]</scope>
    <source>
        <strain evidence="2 3">CGMCC 1.8499</strain>
    </source>
</reference>
<evidence type="ECO:0000313" key="1">
    <source>
        <dbReference type="EMBL" id="AXV67192.1"/>
    </source>
</evidence>
<accession>A0AAD0WE67</accession>
<dbReference type="AlphaFoldDB" id="A0AAD0WE67"/>
<gene>
    <name evidence="1" type="ORF">D0907_17885</name>
    <name evidence="2" type="ORF">SAMN04487854_108176</name>
</gene>
<evidence type="ECO:0000313" key="4">
    <source>
        <dbReference type="Proteomes" id="UP000264605"/>
    </source>
</evidence>